<reference evidence="9" key="1">
    <citation type="submission" date="2016-03" db="EMBL/GenBank/DDBJ databases">
        <title>The evolution of Pseudomonas syringae pv. actinidiae in New Zealand.</title>
        <authorList>
            <person name="Taiaroa G."/>
            <person name="Poulter R.T.M."/>
            <person name="Lamont I."/>
            <person name="Stockwell P."/>
            <person name="Butler M.I."/>
        </authorList>
    </citation>
    <scope>NUCLEOTIDE SEQUENCE</scope>
    <source>
        <strain evidence="9">RT685</strain>
        <plasmid evidence="9">pMG1_RT685</plasmid>
    </source>
</reference>
<dbReference type="SUPFAM" id="SSF56954">
    <property type="entry name" value="Outer membrane efflux proteins (OEP)"/>
    <property type="match status" value="1"/>
</dbReference>
<accession>A0A2P0QEQ8</accession>
<dbReference type="GO" id="GO:0016020">
    <property type="term" value="C:membrane"/>
    <property type="evidence" value="ECO:0007669"/>
    <property type="project" value="UniProtKB-SubCell"/>
</dbReference>
<keyword evidence="3" id="KW-1134">Transmembrane beta strand</keyword>
<proteinExistence type="inferred from homology"/>
<dbReference type="PANTHER" id="PTHR30203:SF24">
    <property type="entry name" value="BLR4935 PROTEIN"/>
    <property type="match status" value="1"/>
</dbReference>
<evidence type="ECO:0000256" key="5">
    <source>
        <dbReference type="ARBA" id="ARBA00023136"/>
    </source>
</evidence>
<evidence type="ECO:0000256" key="7">
    <source>
        <dbReference type="ARBA" id="ARBA00023237"/>
    </source>
</evidence>
<evidence type="ECO:0000256" key="8">
    <source>
        <dbReference type="ARBA" id="ARBA00023288"/>
    </source>
</evidence>
<dbReference type="GO" id="GO:0015562">
    <property type="term" value="F:efflux transmembrane transporter activity"/>
    <property type="evidence" value="ECO:0007669"/>
    <property type="project" value="InterPro"/>
</dbReference>
<evidence type="ECO:0000313" key="9">
    <source>
        <dbReference type="EMBL" id="ARO44854.1"/>
    </source>
</evidence>
<dbReference type="InterPro" id="IPR010131">
    <property type="entry name" value="MdtP/NodT-like"/>
</dbReference>
<evidence type="ECO:0000256" key="3">
    <source>
        <dbReference type="ARBA" id="ARBA00022452"/>
    </source>
</evidence>
<evidence type="ECO:0000256" key="2">
    <source>
        <dbReference type="ARBA" id="ARBA00007613"/>
    </source>
</evidence>
<dbReference type="EMBL" id="KX009059">
    <property type="protein sequence ID" value="ARO44854.1"/>
    <property type="molecule type" value="Genomic_DNA"/>
</dbReference>
<dbReference type="Gene3D" id="1.20.1600.10">
    <property type="entry name" value="Outer membrane efflux proteins (OEP)"/>
    <property type="match status" value="1"/>
</dbReference>
<keyword evidence="7" id="KW-0998">Cell outer membrane</keyword>
<dbReference type="Pfam" id="PF02321">
    <property type="entry name" value="OEP"/>
    <property type="match status" value="2"/>
</dbReference>
<evidence type="ECO:0000256" key="6">
    <source>
        <dbReference type="ARBA" id="ARBA00023139"/>
    </source>
</evidence>
<keyword evidence="5" id="KW-0472">Membrane</keyword>
<dbReference type="PANTHER" id="PTHR30203">
    <property type="entry name" value="OUTER MEMBRANE CATION EFFLUX PROTEIN"/>
    <property type="match status" value="1"/>
</dbReference>
<evidence type="ECO:0000256" key="4">
    <source>
        <dbReference type="ARBA" id="ARBA00022692"/>
    </source>
</evidence>
<name>A0A2P0QEQ8_PSESF</name>
<keyword evidence="9" id="KW-0614">Plasmid</keyword>
<sequence>MLRVRYFLGVSLYVSTLCLVLLPFGIPATASAQNISLSQAIQSAFDENPDLAAARRDIGIAEGDRLQAGLMPNPVISWEAEDTRRSTSTTTVLLNQPFELGGKRGARIDVASRGQDIARIELERRGNELRAEVTQAFYAAVRAQAGLELARQSQSLAARGLEIANGRVRAGKSSPVEATRAQVQLSETDLLVRRAQTLKASAFRELARATGSSAPTFDALEYSDLSPGISPLATQIMGAISDSAELRLAQAQIDQRDAALGSERAQRIPDLTVSIGSQYSREDRQRVNVVGLSVPLPLFNRNQGNVLAASRRADQARDMRAATELRLRTQTQTALDQWANASRDIESFNEVILPSAKSAVDAATRGFEMGKFGFLEVLDAQRTLISARSQFLESLASASDARVIVERTYGDISRFITRP</sequence>
<dbReference type="InterPro" id="IPR003423">
    <property type="entry name" value="OMP_efflux"/>
</dbReference>
<organism evidence="9">
    <name type="scientific">Pseudomonas syringae pv. actinidiae</name>
    <dbReference type="NCBI Taxonomy" id="103796"/>
    <lineage>
        <taxon>Bacteria</taxon>
        <taxon>Pseudomonadati</taxon>
        <taxon>Pseudomonadota</taxon>
        <taxon>Gammaproteobacteria</taxon>
        <taxon>Pseudomonadales</taxon>
        <taxon>Pseudomonadaceae</taxon>
        <taxon>Pseudomonas</taxon>
        <taxon>Pseudomonas syringae</taxon>
    </lineage>
</organism>
<keyword evidence="4" id="KW-0812">Transmembrane</keyword>
<dbReference type="AlphaFoldDB" id="A0A2P0QEQ8"/>
<protein>
    <submittedName>
        <fullName evidence="9">Heavy metal RND efflux outer membrane protein CzcC family</fullName>
    </submittedName>
</protein>
<geneLocation type="plasmid" evidence="9">
    <name>pMG1_RT685</name>
</geneLocation>
<comment type="similarity">
    <text evidence="2">Belongs to the outer membrane factor (OMF) (TC 1.B.17) family.</text>
</comment>
<comment type="subcellular location">
    <subcellularLocation>
        <location evidence="1">Cell outer membrane</location>
    </subcellularLocation>
</comment>
<keyword evidence="6" id="KW-0564">Palmitate</keyword>
<keyword evidence="8" id="KW-0449">Lipoprotein</keyword>
<evidence type="ECO:0000256" key="1">
    <source>
        <dbReference type="ARBA" id="ARBA00004442"/>
    </source>
</evidence>